<dbReference type="AlphaFoldDB" id="A0ABD7HJF4"/>
<evidence type="ECO:0000313" key="2">
    <source>
        <dbReference type="EMBL" id="RIT32759.1"/>
    </source>
</evidence>
<keyword evidence="1" id="KW-0472">Membrane</keyword>
<gene>
    <name evidence="2" type="ORF">D2E76_23405</name>
</gene>
<dbReference type="Proteomes" id="UP000284557">
    <property type="component" value="Unassembled WGS sequence"/>
</dbReference>
<keyword evidence="1" id="KW-1133">Transmembrane helix</keyword>
<feature type="transmembrane region" description="Helical" evidence="1">
    <location>
        <begin position="14"/>
        <end position="33"/>
    </location>
</feature>
<comment type="caution">
    <text evidence="2">The sequence shown here is derived from an EMBL/GenBank/DDBJ whole genome shotgun (WGS) entry which is preliminary data.</text>
</comment>
<dbReference type="RefSeq" id="WP_100484614.1">
    <property type="nucleotide sequence ID" value="NZ_QXBN01000023.1"/>
</dbReference>
<keyword evidence="1" id="KW-0812">Transmembrane</keyword>
<dbReference type="EMBL" id="QXBN01000023">
    <property type="protein sequence ID" value="RIT32759.1"/>
    <property type="molecule type" value="Genomic_DNA"/>
</dbReference>
<sequence length="85" mass="9036">MGPTSVLLNSPDDYLWAILLGGVFVLVFTGRLVPKPQVDRLLAVKDQQIALLTEAHRDDKAAIAKLAESSRLGVAVVEAIGQGTP</sequence>
<evidence type="ECO:0000256" key="1">
    <source>
        <dbReference type="SAM" id="Phobius"/>
    </source>
</evidence>
<organism evidence="2 3">
    <name type="scientific">Mycobacteroides abscessus</name>
    <dbReference type="NCBI Taxonomy" id="36809"/>
    <lineage>
        <taxon>Bacteria</taxon>
        <taxon>Bacillati</taxon>
        <taxon>Actinomycetota</taxon>
        <taxon>Actinomycetes</taxon>
        <taxon>Mycobacteriales</taxon>
        <taxon>Mycobacteriaceae</taxon>
        <taxon>Mycobacteroides</taxon>
    </lineage>
</organism>
<accession>A0ABD7HJF4</accession>
<proteinExistence type="predicted"/>
<reference evidence="2 3" key="1">
    <citation type="submission" date="2018-08" db="EMBL/GenBank/DDBJ databases">
        <title>Linezolid Resistance in Mycobacterium abscessus: MIC Distribution and Comprehensive Investigation of Resistance Mechanisms.</title>
        <authorList>
            <person name="Ye M."/>
            <person name="Xu L."/>
            <person name="Zou Y."/>
            <person name="Li B."/>
            <person name="Guo Q."/>
            <person name="Zhang Y."/>
            <person name="Zhan M."/>
            <person name="Xu B."/>
            <person name="Yu F."/>
            <person name="Zhang Z."/>
            <person name="Chu H."/>
        </authorList>
    </citation>
    <scope>NUCLEOTIDE SEQUENCE [LARGE SCALE GENOMIC DNA]</scope>
    <source>
        <strain evidence="2 3">G143</strain>
    </source>
</reference>
<name>A0ABD7HJF4_9MYCO</name>
<evidence type="ECO:0000313" key="3">
    <source>
        <dbReference type="Proteomes" id="UP000284557"/>
    </source>
</evidence>
<protein>
    <submittedName>
        <fullName evidence="2">Uncharacterized protein</fullName>
    </submittedName>
</protein>